<sequence length="78" mass="8546">MTTIRRRTRNQQAGRITPEALAAFVAGDHATLKHALRLPPWQVSPLDAEEVCPYPPLTAGAVTWLDSLTLRNQLEAAA</sequence>
<dbReference type="EMBL" id="CP170721">
    <property type="protein sequence ID" value="XIA20307.1"/>
    <property type="molecule type" value="Genomic_DNA"/>
</dbReference>
<evidence type="ECO:0000313" key="1">
    <source>
        <dbReference type="EMBL" id="XIA20307.1"/>
    </source>
</evidence>
<gene>
    <name evidence="1" type="ORF">ACFYG5_09350</name>
</gene>
<protein>
    <submittedName>
        <fullName evidence="1">Uncharacterized protein</fullName>
    </submittedName>
</protein>
<name>A0AB74V053_9GAMM</name>
<dbReference type="RefSeq" id="WP_395117753.1">
    <property type="nucleotide sequence ID" value="NZ_CP170721.1"/>
</dbReference>
<dbReference type="AlphaFoldDB" id="A0AB74V053"/>
<proteinExistence type="predicted"/>
<organism evidence="1">
    <name type="scientific">Rhodanobacter sp. FW102-FHT14D07</name>
    <dbReference type="NCBI Taxonomy" id="3351462"/>
    <lineage>
        <taxon>Bacteria</taxon>
        <taxon>Pseudomonadati</taxon>
        <taxon>Pseudomonadota</taxon>
        <taxon>Gammaproteobacteria</taxon>
        <taxon>Lysobacterales</taxon>
        <taxon>Rhodanobacteraceae</taxon>
        <taxon>Rhodanobacter</taxon>
    </lineage>
</organism>
<accession>A0AB74V053</accession>
<reference evidence="1" key="1">
    <citation type="submission" date="2024-10" db="EMBL/GenBank/DDBJ databases">
        <authorList>
            <person name="Lesea H.P."/>
            <person name="Kuehl J.V."/>
            <person name="Chandonia J.-M."/>
        </authorList>
    </citation>
    <scope>NUCLEOTIDE SEQUENCE</scope>
    <source>
        <strain evidence="1">FW102-FHT14D07</strain>
    </source>
</reference>